<feature type="transmembrane region" description="Helical" evidence="1">
    <location>
        <begin position="80"/>
        <end position="108"/>
    </location>
</feature>
<dbReference type="AlphaFoldDB" id="A0A4R5VUN6"/>
<evidence type="ECO:0000313" key="3">
    <source>
        <dbReference type="Proteomes" id="UP000294829"/>
    </source>
</evidence>
<evidence type="ECO:0000313" key="2">
    <source>
        <dbReference type="EMBL" id="TDK62813.1"/>
    </source>
</evidence>
<evidence type="ECO:0000256" key="1">
    <source>
        <dbReference type="SAM" id="Phobius"/>
    </source>
</evidence>
<reference evidence="2 3" key="1">
    <citation type="submission" date="2019-03" db="EMBL/GenBank/DDBJ databases">
        <title>Sapientia aquatica gen. nov., sp. nov., isolated from a crater lake.</title>
        <authorList>
            <person name="Felfoldi T."/>
            <person name="Szabo A."/>
            <person name="Toth E."/>
            <person name="Schumann P."/>
            <person name="Keki Z."/>
            <person name="Marialigeti K."/>
            <person name="Mathe I."/>
        </authorList>
    </citation>
    <scope>NUCLEOTIDE SEQUENCE [LARGE SCALE GENOMIC DNA]</scope>
    <source>
        <strain evidence="2 3">SA-152</strain>
    </source>
</reference>
<dbReference type="PANTHER" id="PTHR40076:SF1">
    <property type="entry name" value="MEMBRANE PROTEIN"/>
    <property type="match status" value="1"/>
</dbReference>
<proteinExistence type="predicted"/>
<dbReference type="EMBL" id="SMYL01000010">
    <property type="protein sequence ID" value="TDK62813.1"/>
    <property type="molecule type" value="Genomic_DNA"/>
</dbReference>
<dbReference type="Pfam" id="PF06161">
    <property type="entry name" value="DUF975"/>
    <property type="match status" value="1"/>
</dbReference>
<dbReference type="OrthoDB" id="9784844at2"/>
<keyword evidence="1" id="KW-0472">Membrane</keyword>
<dbReference type="PANTHER" id="PTHR40076">
    <property type="entry name" value="MEMBRANE PROTEIN-RELATED"/>
    <property type="match status" value="1"/>
</dbReference>
<feature type="transmembrane region" description="Helical" evidence="1">
    <location>
        <begin position="12"/>
        <end position="32"/>
    </location>
</feature>
<keyword evidence="1" id="KW-1133">Transmembrane helix</keyword>
<name>A0A4R5VUN6_9BURK</name>
<organism evidence="2 3">
    <name type="scientific">Sapientia aquatica</name>
    <dbReference type="NCBI Taxonomy" id="1549640"/>
    <lineage>
        <taxon>Bacteria</taxon>
        <taxon>Pseudomonadati</taxon>
        <taxon>Pseudomonadota</taxon>
        <taxon>Betaproteobacteria</taxon>
        <taxon>Burkholderiales</taxon>
        <taxon>Oxalobacteraceae</taxon>
        <taxon>Sapientia</taxon>
    </lineage>
</organism>
<feature type="transmembrane region" description="Helical" evidence="1">
    <location>
        <begin position="148"/>
        <end position="172"/>
    </location>
</feature>
<sequence length="198" mass="21985">MTRAMTALQGKWDNAIGFIVVYLLITICPSWIPNVGGLIQFILEGALQIGVATFVLSISRQQPATISQMFSDINRSMLSLGTYLLSTIFIILWALLLIIPGIIAAYAYSMTFYIMVDDDKIGPLEAITKSKEMMRGNKWKLFCLHCRFIGWALLCLLTAGIGFLWLAPYFMVSNAEFYADLKSGQAEQLAAPISVEPV</sequence>
<dbReference type="Proteomes" id="UP000294829">
    <property type="component" value="Unassembled WGS sequence"/>
</dbReference>
<keyword evidence="3" id="KW-1185">Reference proteome</keyword>
<feature type="transmembrane region" description="Helical" evidence="1">
    <location>
        <begin position="38"/>
        <end position="59"/>
    </location>
</feature>
<gene>
    <name evidence="2" type="ORF">E2I14_15940</name>
</gene>
<protein>
    <submittedName>
        <fullName evidence="2">DUF975 family protein</fullName>
    </submittedName>
</protein>
<keyword evidence="1" id="KW-0812">Transmembrane</keyword>
<comment type="caution">
    <text evidence="2">The sequence shown here is derived from an EMBL/GenBank/DDBJ whole genome shotgun (WGS) entry which is preliminary data.</text>
</comment>
<accession>A0A4R5VUN6</accession>
<dbReference type="InterPro" id="IPR010380">
    <property type="entry name" value="DUF975"/>
</dbReference>